<reference evidence="2" key="2">
    <citation type="submission" date="2025-09" db="UniProtKB">
        <authorList>
            <consortium name="Ensembl"/>
        </authorList>
    </citation>
    <scope>IDENTIFICATION</scope>
</reference>
<evidence type="ECO:0000313" key="3">
    <source>
        <dbReference type="Proteomes" id="UP000694523"/>
    </source>
</evidence>
<keyword evidence="3" id="KW-1185">Reference proteome</keyword>
<accession>A0A8C6WPF6</accession>
<feature type="region of interest" description="Disordered" evidence="1">
    <location>
        <begin position="303"/>
        <end position="371"/>
    </location>
</feature>
<evidence type="ECO:0000313" key="2">
    <source>
        <dbReference type="Ensembl" id="ENSNMLP00000022286.1"/>
    </source>
</evidence>
<reference evidence="2" key="1">
    <citation type="submission" date="2025-08" db="UniProtKB">
        <authorList>
            <consortium name="Ensembl"/>
        </authorList>
    </citation>
    <scope>IDENTIFICATION</scope>
</reference>
<dbReference type="GO" id="GO:0045324">
    <property type="term" value="P:late endosome to vacuole transport"/>
    <property type="evidence" value="ECO:0007669"/>
    <property type="project" value="InterPro"/>
</dbReference>
<dbReference type="GO" id="GO:0016236">
    <property type="term" value="P:macroautophagy"/>
    <property type="evidence" value="ECO:0007669"/>
    <property type="project" value="InterPro"/>
</dbReference>
<dbReference type="GO" id="GO:0071561">
    <property type="term" value="C:nucleus-vacuole junction"/>
    <property type="evidence" value="ECO:0007669"/>
    <property type="project" value="TreeGrafter"/>
</dbReference>
<organism evidence="2 3">
    <name type="scientific">Neogobius melanostomus</name>
    <name type="common">round goby</name>
    <dbReference type="NCBI Taxonomy" id="47308"/>
    <lineage>
        <taxon>Eukaryota</taxon>
        <taxon>Metazoa</taxon>
        <taxon>Chordata</taxon>
        <taxon>Craniata</taxon>
        <taxon>Vertebrata</taxon>
        <taxon>Euteleostomi</taxon>
        <taxon>Actinopterygii</taxon>
        <taxon>Neopterygii</taxon>
        <taxon>Teleostei</taxon>
        <taxon>Neoteleostei</taxon>
        <taxon>Acanthomorphata</taxon>
        <taxon>Gobiaria</taxon>
        <taxon>Gobiiformes</taxon>
        <taxon>Gobioidei</taxon>
        <taxon>Gobiidae</taxon>
        <taxon>Benthophilinae</taxon>
        <taxon>Neogobiini</taxon>
        <taxon>Neogobius</taxon>
    </lineage>
</organism>
<feature type="compositionally biased region" description="Gly residues" evidence="1">
    <location>
        <begin position="396"/>
        <end position="411"/>
    </location>
</feature>
<evidence type="ECO:0000256" key="1">
    <source>
        <dbReference type="SAM" id="MobiDB-lite"/>
    </source>
</evidence>
<feature type="region of interest" description="Disordered" evidence="1">
    <location>
        <begin position="451"/>
        <end position="482"/>
    </location>
</feature>
<dbReference type="GO" id="GO:0004674">
    <property type="term" value="F:protein serine/threonine kinase activity"/>
    <property type="evidence" value="ECO:0007669"/>
    <property type="project" value="InterPro"/>
</dbReference>
<feature type="region of interest" description="Disordered" evidence="1">
    <location>
        <begin position="192"/>
        <end position="220"/>
    </location>
</feature>
<feature type="region of interest" description="Disordered" evidence="1">
    <location>
        <begin position="391"/>
        <end position="416"/>
    </location>
</feature>
<protein>
    <submittedName>
        <fullName evidence="2">Uncharacterized protein</fullName>
    </submittedName>
</protein>
<dbReference type="AlphaFoldDB" id="A0A8C6WPF6"/>
<dbReference type="GO" id="GO:0005770">
    <property type="term" value="C:late endosome"/>
    <property type="evidence" value="ECO:0007669"/>
    <property type="project" value="TreeGrafter"/>
</dbReference>
<name>A0A8C6WPF6_9GOBI</name>
<dbReference type="GO" id="GO:0034271">
    <property type="term" value="C:phosphatidylinositol 3-kinase complex, class III, type I"/>
    <property type="evidence" value="ECO:0007669"/>
    <property type="project" value="TreeGrafter"/>
</dbReference>
<dbReference type="PANTHER" id="PTHR17583">
    <property type="entry name" value="PHOSPHOINOSITIDE 3-KINASE REGULATORY SUBUNIT 4"/>
    <property type="match status" value="1"/>
</dbReference>
<dbReference type="InterPro" id="IPR045162">
    <property type="entry name" value="Vps15-like"/>
</dbReference>
<sequence>MGNQLAGIAPSQILSVDSYFSDIPEYEYDRSLGSTRFFKVARVFAIQVRLTHMQRAEELKIRLHYLPTTASPIHKASAHRERADHVITGHTVARTSSTDQHQVLRSRPFLNNREKRWLAFPDLGAVEAEPPPARHGDIKSGGTSWDFVWNWDSRIRQLQTHDFWPEDIPQNFKLTSSTTSRRPLLHRPREVGLTLSPSSQPPPLGLGHNVPSSPQAPPPGPWSNLSLLPRLLHWLLPPGPGLSVPPPARLLPLRLGLNLVPLLPRLLPRLLPWLLPPGLAGGAGPAVVVSLVTSCLQTLSSCDSKLAGGPGPETGSSSWAYHPDPRLAMVTRPPRNDTNIYRSNPARHRRPGPGTSQHREAGYAGEEGEVQPTQVRRGEFSLTQVRRGRVQVQAHTGGGGESSVYTGGGGESFQSIQGRRGKFSLYREEGRVQAYTGWRRGRVSSYRVRRGIVQPNNGGGGESSAYTGERGDSAHTGEGGRVQSIQGEEGEFSLYRGRRGRVSSIRGGRGKFSLYRGEGRVSGLYRGRRGEFSSHYRGEGRFSLTGEEGRVQSIQGGEGRVQPHTGEVGGEFSLYRGRRGRVQSYRGGR</sequence>
<dbReference type="Proteomes" id="UP000694523">
    <property type="component" value="Unplaced"/>
</dbReference>
<dbReference type="GO" id="GO:0006623">
    <property type="term" value="P:protein targeting to vacuole"/>
    <property type="evidence" value="ECO:0007669"/>
    <property type="project" value="TreeGrafter"/>
</dbReference>
<dbReference type="GO" id="GO:0034272">
    <property type="term" value="C:phosphatidylinositol 3-kinase complex, class III, type II"/>
    <property type="evidence" value="ECO:0007669"/>
    <property type="project" value="TreeGrafter"/>
</dbReference>
<proteinExistence type="predicted"/>
<dbReference type="Ensembl" id="ENSNMLT00000024959.1">
    <property type="protein sequence ID" value="ENSNMLP00000022286.1"/>
    <property type="gene ID" value="ENSNMLG00000014409.1"/>
</dbReference>
<dbReference type="PANTHER" id="PTHR17583:SF0">
    <property type="entry name" value="PHOSPHOINOSITIDE 3-KINASE REGULATORY SUBUNIT 4"/>
    <property type="match status" value="1"/>
</dbReference>